<gene>
    <name evidence="9" type="ORF">CUNI_LOCUS20322</name>
</gene>
<keyword evidence="7" id="KW-0378">Hydrolase</keyword>
<dbReference type="PANTHER" id="PTHR10642:SF26">
    <property type="entry name" value="RIBONUCLEASE H1"/>
    <property type="match status" value="1"/>
</dbReference>
<name>A0A8S4A0H8_9EUPU</name>
<comment type="caution">
    <text evidence="9">The sequence shown here is derived from an EMBL/GenBank/DDBJ whole genome shotgun (WGS) entry which is preliminary data.</text>
</comment>
<evidence type="ECO:0000256" key="4">
    <source>
        <dbReference type="ARBA" id="ARBA00022722"/>
    </source>
</evidence>
<evidence type="ECO:0000256" key="5">
    <source>
        <dbReference type="ARBA" id="ARBA00022723"/>
    </source>
</evidence>
<dbReference type="Pfam" id="PF00075">
    <property type="entry name" value="RNase_H"/>
    <property type="match status" value="1"/>
</dbReference>
<reference evidence="9" key="1">
    <citation type="submission" date="2021-04" db="EMBL/GenBank/DDBJ databases">
        <authorList>
            <consortium name="Molecular Ecology Group"/>
        </authorList>
    </citation>
    <scope>NUCLEOTIDE SEQUENCE</scope>
</reference>
<evidence type="ECO:0000259" key="8">
    <source>
        <dbReference type="PROSITE" id="PS50879"/>
    </source>
</evidence>
<evidence type="ECO:0000256" key="3">
    <source>
        <dbReference type="ARBA" id="ARBA00012180"/>
    </source>
</evidence>
<dbReference type="EMBL" id="CAJHNH020007556">
    <property type="protein sequence ID" value="CAG5134764.1"/>
    <property type="molecule type" value="Genomic_DNA"/>
</dbReference>
<dbReference type="PANTHER" id="PTHR10642">
    <property type="entry name" value="RIBONUCLEASE H1"/>
    <property type="match status" value="1"/>
</dbReference>
<dbReference type="GO" id="GO:0046872">
    <property type="term" value="F:metal ion binding"/>
    <property type="evidence" value="ECO:0007669"/>
    <property type="project" value="UniProtKB-KW"/>
</dbReference>
<dbReference type="InterPro" id="IPR036397">
    <property type="entry name" value="RNaseH_sf"/>
</dbReference>
<comment type="similarity">
    <text evidence="2">Belongs to the RNase H family.</text>
</comment>
<dbReference type="Proteomes" id="UP000678393">
    <property type="component" value="Unassembled WGS sequence"/>
</dbReference>
<dbReference type="PROSITE" id="PS50879">
    <property type="entry name" value="RNASE_H_1"/>
    <property type="match status" value="1"/>
</dbReference>
<dbReference type="GO" id="GO:0004523">
    <property type="term" value="F:RNA-DNA hybrid ribonuclease activity"/>
    <property type="evidence" value="ECO:0007669"/>
    <property type="project" value="UniProtKB-EC"/>
</dbReference>
<accession>A0A8S4A0H8</accession>
<dbReference type="GO" id="GO:0003676">
    <property type="term" value="F:nucleic acid binding"/>
    <property type="evidence" value="ECO:0007669"/>
    <property type="project" value="InterPro"/>
</dbReference>
<evidence type="ECO:0000313" key="10">
    <source>
        <dbReference type="Proteomes" id="UP000678393"/>
    </source>
</evidence>
<feature type="domain" description="RNase H type-1" evidence="8">
    <location>
        <begin position="90"/>
        <end position="220"/>
    </location>
</feature>
<dbReference type="CDD" id="cd09276">
    <property type="entry name" value="Rnase_HI_RT_non_LTR"/>
    <property type="match status" value="1"/>
</dbReference>
<evidence type="ECO:0000256" key="6">
    <source>
        <dbReference type="ARBA" id="ARBA00022759"/>
    </source>
</evidence>
<dbReference type="SUPFAM" id="SSF53098">
    <property type="entry name" value="Ribonuclease H-like"/>
    <property type="match status" value="1"/>
</dbReference>
<keyword evidence="4" id="KW-0540">Nuclease</keyword>
<organism evidence="9 10">
    <name type="scientific">Candidula unifasciata</name>
    <dbReference type="NCBI Taxonomy" id="100452"/>
    <lineage>
        <taxon>Eukaryota</taxon>
        <taxon>Metazoa</taxon>
        <taxon>Spiralia</taxon>
        <taxon>Lophotrochozoa</taxon>
        <taxon>Mollusca</taxon>
        <taxon>Gastropoda</taxon>
        <taxon>Heterobranchia</taxon>
        <taxon>Euthyneura</taxon>
        <taxon>Panpulmonata</taxon>
        <taxon>Eupulmonata</taxon>
        <taxon>Stylommatophora</taxon>
        <taxon>Helicina</taxon>
        <taxon>Helicoidea</taxon>
        <taxon>Geomitridae</taxon>
        <taxon>Candidula</taxon>
    </lineage>
</organism>
<sequence>MENRFKNLALGRLKRSSFIHQAKRICRQTPDLPEIGCPLKSIPEQTPWREKCKLTVQIQTNVKGIFDKKEQDSVQRKMATLSYIDEEYPQEQWVRVYTDGSAESAVRNGGAGVYIEFPDGTRDKSSVPTGKYCHNYDAETQAIKIATDKLLNSNLGSQYVVMLTDAKSVLEALQSRKLPELQTLLTQLSVQRRVVMQWIPSHCGVPGNEKADQLAGEGAKKEQPDVPVTYHQKKRIIKSIRKPPAPAQDDYFIMDRPEQVIIFRLRTGHNRLRNHMYTKFKIGVSAMCTCGNVPQTAEHVLQDCTDFDTLRQTFWPERTTVERKLYGPLNELTTTFLLFDISRLSVFY</sequence>
<dbReference type="InterPro" id="IPR012337">
    <property type="entry name" value="RNaseH-like_sf"/>
</dbReference>
<evidence type="ECO:0000313" key="9">
    <source>
        <dbReference type="EMBL" id="CAG5134764.1"/>
    </source>
</evidence>
<dbReference type="InterPro" id="IPR002156">
    <property type="entry name" value="RNaseH_domain"/>
</dbReference>
<dbReference type="Gene3D" id="3.30.420.10">
    <property type="entry name" value="Ribonuclease H-like superfamily/Ribonuclease H"/>
    <property type="match status" value="1"/>
</dbReference>
<dbReference type="GO" id="GO:0043137">
    <property type="term" value="P:DNA replication, removal of RNA primer"/>
    <property type="evidence" value="ECO:0007669"/>
    <property type="project" value="TreeGrafter"/>
</dbReference>
<dbReference type="EC" id="3.1.26.4" evidence="3"/>
<dbReference type="InterPro" id="IPR050092">
    <property type="entry name" value="RNase_H"/>
</dbReference>
<evidence type="ECO:0000256" key="2">
    <source>
        <dbReference type="ARBA" id="ARBA00005300"/>
    </source>
</evidence>
<keyword evidence="10" id="KW-1185">Reference proteome</keyword>
<protein>
    <recommendedName>
        <fullName evidence="3">ribonuclease H</fullName>
        <ecNumber evidence="3">3.1.26.4</ecNumber>
    </recommendedName>
</protein>
<evidence type="ECO:0000256" key="7">
    <source>
        <dbReference type="ARBA" id="ARBA00022801"/>
    </source>
</evidence>
<evidence type="ECO:0000256" key="1">
    <source>
        <dbReference type="ARBA" id="ARBA00000077"/>
    </source>
</evidence>
<proteinExistence type="inferred from homology"/>
<comment type="catalytic activity">
    <reaction evidence="1">
        <text>Endonucleolytic cleavage to 5'-phosphomonoester.</text>
        <dbReference type="EC" id="3.1.26.4"/>
    </reaction>
</comment>
<dbReference type="OrthoDB" id="6131156at2759"/>
<keyword evidence="5" id="KW-0479">Metal-binding</keyword>
<dbReference type="AlphaFoldDB" id="A0A8S4A0H8"/>
<keyword evidence="6" id="KW-0255">Endonuclease</keyword>